<dbReference type="RefSeq" id="WP_125349469.1">
    <property type="nucleotide sequence ID" value="NZ_JAAGKM010000004.1"/>
</dbReference>
<dbReference type="InterPro" id="IPR009061">
    <property type="entry name" value="DNA-bd_dom_put_sf"/>
</dbReference>
<accession>A0A427BQH5</accession>
<evidence type="ECO:0000313" key="2">
    <source>
        <dbReference type="EMBL" id="RRT92505.1"/>
    </source>
</evidence>
<dbReference type="EMBL" id="RHPO01000008">
    <property type="protein sequence ID" value="RRT92505.1"/>
    <property type="molecule type" value="Genomic_DNA"/>
</dbReference>
<dbReference type="GO" id="GO:0003677">
    <property type="term" value="F:DNA binding"/>
    <property type="evidence" value="ECO:0007669"/>
    <property type="project" value="UniProtKB-KW"/>
</dbReference>
<gene>
    <name evidence="2" type="ORF">EGI89_05690</name>
</gene>
<dbReference type="AlphaFoldDB" id="A0A427BQH5"/>
<dbReference type="Pfam" id="PF12728">
    <property type="entry name" value="HTH_17"/>
    <property type="match status" value="1"/>
</dbReference>
<feature type="domain" description="Helix-turn-helix" evidence="1">
    <location>
        <begin position="34"/>
        <end position="74"/>
    </location>
</feature>
<organism evidence="2 3">
    <name type="scientific">Empedobacter falsenii</name>
    <dbReference type="NCBI Taxonomy" id="343874"/>
    <lineage>
        <taxon>Bacteria</taxon>
        <taxon>Pseudomonadati</taxon>
        <taxon>Bacteroidota</taxon>
        <taxon>Flavobacteriia</taxon>
        <taxon>Flavobacteriales</taxon>
        <taxon>Weeksellaceae</taxon>
        <taxon>Empedobacter</taxon>
    </lineage>
</organism>
<reference evidence="2 3" key="1">
    <citation type="submission" date="2018-10" db="EMBL/GenBank/DDBJ databases">
        <title>Transmission dynamics of multidrug resistant bacteria on intensive care unit surfaces.</title>
        <authorList>
            <person name="D'Souza A.W."/>
            <person name="Potter R.F."/>
            <person name="Wallace M."/>
            <person name="Shupe A."/>
            <person name="Patel S."/>
            <person name="Sun S."/>
            <person name="Gul D."/>
            <person name="Kwon J.H."/>
            <person name="Andleeb S."/>
            <person name="Burnham C.-A.D."/>
            <person name="Dantas G."/>
        </authorList>
    </citation>
    <scope>NUCLEOTIDE SEQUENCE [LARGE SCALE GENOMIC DNA]</scope>
    <source>
        <strain evidence="2 3">WF_348</strain>
    </source>
</reference>
<evidence type="ECO:0000313" key="3">
    <source>
        <dbReference type="Proteomes" id="UP000267844"/>
    </source>
</evidence>
<dbReference type="InterPro" id="IPR041657">
    <property type="entry name" value="HTH_17"/>
</dbReference>
<proteinExistence type="predicted"/>
<dbReference type="Proteomes" id="UP000267844">
    <property type="component" value="Unassembled WGS sequence"/>
</dbReference>
<evidence type="ECO:0000259" key="1">
    <source>
        <dbReference type="Pfam" id="PF12728"/>
    </source>
</evidence>
<name>A0A427BQH5_9FLAO</name>
<dbReference type="SUPFAM" id="SSF46955">
    <property type="entry name" value="Putative DNA-binding domain"/>
    <property type="match status" value="1"/>
</dbReference>
<sequence length="86" mass="10467">MKETEFTFLELQQIYAEFVERYSTKDFKLTKDELMTDQEVAELFGISEKTLDRCRKKGEIKFFRLGSKNYYLRSLLFLDILKRYND</sequence>
<comment type="caution">
    <text evidence="2">The sequence shown here is derived from an EMBL/GenBank/DDBJ whole genome shotgun (WGS) entry which is preliminary data.</text>
</comment>
<keyword evidence="2" id="KW-0238">DNA-binding</keyword>
<protein>
    <submittedName>
        <fullName evidence="2">DNA-binding protein</fullName>
    </submittedName>
</protein>